<name>A0A5B2W808_9PSEU</name>
<organism evidence="2 3">
    <name type="scientific">Solihabitans fulvus</name>
    <dbReference type="NCBI Taxonomy" id="1892852"/>
    <lineage>
        <taxon>Bacteria</taxon>
        <taxon>Bacillati</taxon>
        <taxon>Actinomycetota</taxon>
        <taxon>Actinomycetes</taxon>
        <taxon>Pseudonocardiales</taxon>
        <taxon>Pseudonocardiaceae</taxon>
        <taxon>Solihabitans</taxon>
    </lineage>
</organism>
<protein>
    <submittedName>
        <fullName evidence="2">Helix-turn-helix transcriptional regulator</fullName>
    </submittedName>
</protein>
<evidence type="ECO:0000313" key="2">
    <source>
        <dbReference type="EMBL" id="KAA2246467.1"/>
    </source>
</evidence>
<dbReference type="SUPFAM" id="SSF47413">
    <property type="entry name" value="lambda repressor-like DNA-binding domains"/>
    <property type="match status" value="1"/>
</dbReference>
<dbReference type="Gene3D" id="1.10.260.40">
    <property type="entry name" value="lambda repressor-like DNA-binding domains"/>
    <property type="match status" value="1"/>
</dbReference>
<dbReference type="Proteomes" id="UP000323454">
    <property type="component" value="Unassembled WGS sequence"/>
</dbReference>
<dbReference type="PROSITE" id="PS50943">
    <property type="entry name" value="HTH_CROC1"/>
    <property type="match status" value="1"/>
</dbReference>
<dbReference type="GO" id="GO:0003677">
    <property type="term" value="F:DNA binding"/>
    <property type="evidence" value="ECO:0007669"/>
    <property type="project" value="InterPro"/>
</dbReference>
<dbReference type="SMART" id="SM00530">
    <property type="entry name" value="HTH_XRE"/>
    <property type="match status" value="1"/>
</dbReference>
<sequence length="278" mass="29432">MSGPLAEPFCLPRHVWADPQVQIALGGRDVAALLRVAQRHGASQARLAAATGLSQGRLSEIANGRRAVIALEVFERIAAGLALPDSARMRLGLAPVDPAGLDHLAAAARAEIIAVWPNQSAAAGAIRAHAATASRIDVLAVRGLGLLGMSGSLLRSTVTAKPVQLRVLLLDPDSSAASHRAAEIGEADESFRSGIDLSVVKLRELAATGVQVQAWLYSATPIWRSIALDDMLFVSTFTGTREGHRSAMYQIAPSPHGTLHHGIRRVWDELLSQATRVI</sequence>
<dbReference type="EMBL" id="VUOB01000130">
    <property type="protein sequence ID" value="KAA2246467.1"/>
    <property type="molecule type" value="Genomic_DNA"/>
</dbReference>
<feature type="domain" description="HTH cro/C1-type" evidence="1">
    <location>
        <begin position="33"/>
        <end position="87"/>
    </location>
</feature>
<dbReference type="Pfam" id="PF13560">
    <property type="entry name" value="HTH_31"/>
    <property type="match status" value="1"/>
</dbReference>
<keyword evidence="3" id="KW-1185">Reference proteome</keyword>
<dbReference type="RefSeq" id="WP_149855248.1">
    <property type="nucleotide sequence ID" value="NZ_VUOB01000130.1"/>
</dbReference>
<gene>
    <name evidence="2" type="ORF">F0L68_40595</name>
</gene>
<proteinExistence type="predicted"/>
<accession>A0A5B2W808</accession>
<comment type="caution">
    <text evidence="2">The sequence shown here is derived from an EMBL/GenBank/DDBJ whole genome shotgun (WGS) entry which is preliminary data.</text>
</comment>
<evidence type="ECO:0000259" key="1">
    <source>
        <dbReference type="PROSITE" id="PS50943"/>
    </source>
</evidence>
<dbReference type="OrthoDB" id="4522476at2"/>
<evidence type="ECO:0000313" key="3">
    <source>
        <dbReference type="Proteomes" id="UP000323454"/>
    </source>
</evidence>
<reference evidence="2 3" key="2">
    <citation type="submission" date="2019-09" db="EMBL/GenBank/DDBJ databases">
        <authorList>
            <person name="Jin C."/>
        </authorList>
    </citation>
    <scope>NUCLEOTIDE SEQUENCE [LARGE SCALE GENOMIC DNA]</scope>
    <source>
        <strain evidence="2 3">AN110305</strain>
    </source>
</reference>
<dbReference type="InterPro" id="IPR010982">
    <property type="entry name" value="Lambda_DNA-bd_dom_sf"/>
</dbReference>
<reference evidence="2 3" key="1">
    <citation type="submission" date="2019-09" db="EMBL/GenBank/DDBJ databases">
        <title>Goodfellowia gen. nov., a new genus of the Pseudonocardineae related to Actinoalloteichus, containing Goodfellowia coeruleoviolacea gen. nov., comb. nov. gen. nov., comb. nov.</title>
        <authorList>
            <person name="Labeda D."/>
        </authorList>
    </citation>
    <scope>NUCLEOTIDE SEQUENCE [LARGE SCALE GENOMIC DNA]</scope>
    <source>
        <strain evidence="2 3">AN110305</strain>
    </source>
</reference>
<dbReference type="CDD" id="cd00093">
    <property type="entry name" value="HTH_XRE"/>
    <property type="match status" value="1"/>
</dbReference>
<dbReference type="InterPro" id="IPR001387">
    <property type="entry name" value="Cro/C1-type_HTH"/>
</dbReference>
<dbReference type="AlphaFoldDB" id="A0A5B2W808"/>